<comment type="caution">
    <text evidence="2">The sequence shown here is derived from an EMBL/GenBank/DDBJ whole genome shotgun (WGS) entry which is preliminary data.</text>
</comment>
<dbReference type="Proteomes" id="UP000419138">
    <property type="component" value="Unassembled WGS sequence"/>
</dbReference>
<dbReference type="AlphaFoldDB" id="A0A646KPD4"/>
<sequence>MTVVITVRLLPKHRRPRARITLARTVRWLPPADARRARAVHEAVTACRTSWWRGQLDCKDRAAATVLAVALTGRRCRLVHGARTLPAAFHSWVETVDGTRIGADEDNGGDHLWTAVHRT</sequence>
<reference evidence="2 3" key="1">
    <citation type="submission" date="2019-05" db="EMBL/GenBank/DDBJ databases">
        <title>Comparative genomics and metabolomics analyses of clavulanic acid producing Streptomyces species provides insight into specialized metabolism and evolution of beta-lactam biosynthetic gene clusters.</title>
        <authorList>
            <person name="Moore M.A."/>
            <person name="Cruz-Morales P."/>
            <person name="Barona Gomez F."/>
            <person name="Kapil T."/>
        </authorList>
    </citation>
    <scope>NUCLEOTIDE SEQUENCE [LARGE SCALE GENOMIC DNA]</scope>
    <source>
        <strain evidence="2 3">NRRL 5741</strain>
    </source>
</reference>
<gene>
    <name evidence="2" type="ORF">FF041_29220</name>
</gene>
<accession>A0A646KPD4</accession>
<organism evidence="2 3">
    <name type="scientific">Streptomyces jumonjinensis</name>
    <dbReference type="NCBI Taxonomy" id="1945"/>
    <lineage>
        <taxon>Bacteria</taxon>
        <taxon>Bacillati</taxon>
        <taxon>Actinomycetota</taxon>
        <taxon>Actinomycetes</taxon>
        <taxon>Kitasatosporales</taxon>
        <taxon>Streptomycetaceae</taxon>
        <taxon>Streptomyces</taxon>
    </lineage>
</organism>
<evidence type="ECO:0000313" key="3">
    <source>
        <dbReference type="Proteomes" id="UP000419138"/>
    </source>
</evidence>
<evidence type="ECO:0000313" key="2">
    <source>
        <dbReference type="EMBL" id="MQT04105.1"/>
    </source>
</evidence>
<proteinExistence type="predicted"/>
<feature type="domain" description="Microcin J25-processing protein McjB C-terminal" evidence="1">
    <location>
        <begin position="8"/>
        <end position="105"/>
    </location>
</feature>
<dbReference type="InterPro" id="IPR053521">
    <property type="entry name" value="McjB-like"/>
</dbReference>
<dbReference type="OrthoDB" id="4329192at2"/>
<evidence type="ECO:0000259" key="1">
    <source>
        <dbReference type="Pfam" id="PF13471"/>
    </source>
</evidence>
<name>A0A646KPD4_STRJU</name>
<dbReference type="InterPro" id="IPR032708">
    <property type="entry name" value="McjB_C"/>
</dbReference>
<dbReference type="NCBIfam" id="NF033537">
    <property type="entry name" value="lasso_biosyn_B2"/>
    <property type="match status" value="1"/>
</dbReference>
<protein>
    <submittedName>
        <fullName evidence="2">Lasso peptide biosynthesis B2 protein</fullName>
    </submittedName>
</protein>
<keyword evidence="3" id="KW-1185">Reference proteome</keyword>
<dbReference type="Pfam" id="PF13471">
    <property type="entry name" value="Transglut_core3"/>
    <property type="match status" value="1"/>
</dbReference>
<dbReference type="EMBL" id="VCLA01000184">
    <property type="protein sequence ID" value="MQT04105.1"/>
    <property type="molecule type" value="Genomic_DNA"/>
</dbReference>